<feature type="compositionally biased region" description="Low complexity" evidence="17">
    <location>
        <begin position="711"/>
        <end position="725"/>
    </location>
</feature>
<comment type="catalytic activity">
    <reaction evidence="15 16">
        <text>(S)-dihydroorotate + a quinone = orotate + a quinol</text>
        <dbReference type="Rhea" id="RHEA:30187"/>
        <dbReference type="ChEBI" id="CHEBI:24646"/>
        <dbReference type="ChEBI" id="CHEBI:30839"/>
        <dbReference type="ChEBI" id="CHEBI:30864"/>
        <dbReference type="ChEBI" id="CHEBI:132124"/>
        <dbReference type="EC" id="1.3.5.2"/>
    </reaction>
</comment>
<accession>A0AAD6JY41</accession>
<dbReference type="InterPro" id="IPR001295">
    <property type="entry name" value="Dihydroorotate_DH_CS"/>
</dbReference>
<dbReference type="GO" id="GO:0005743">
    <property type="term" value="C:mitochondrial inner membrane"/>
    <property type="evidence" value="ECO:0007669"/>
    <property type="project" value="UniProtKB-SubCell"/>
</dbReference>
<evidence type="ECO:0000256" key="2">
    <source>
        <dbReference type="ARBA" id="ARBA00005161"/>
    </source>
</evidence>
<evidence type="ECO:0000256" key="4">
    <source>
        <dbReference type="ARBA" id="ARBA00012791"/>
    </source>
</evidence>
<feature type="domain" description="Helicase MOV-10-like beta-barrel" evidence="19">
    <location>
        <begin position="894"/>
        <end position="968"/>
    </location>
</feature>
<dbReference type="NCBIfam" id="NF003645">
    <property type="entry name" value="PRK05286.1-2"/>
    <property type="match status" value="1"/>
</dbReference>
<dbReference type="PROSITE" id="PS00912">
    <property type="entry name" value="DHODEHASE_2"/>
    <property type="match status" value="1"/>
</dbReference>
<feature type="region of interest" description="Disordered" evidence="17">
    <location>
        <begin position="210"/>
        <end position="229"/>
    </location>
</feature>
<keyword evidence="6 16" id="KW-0285">Flavoprotein</keyword>
<keyword evidence="9 16" id="KW-0999">Mitochondrion inner membrane</keyword>
<comment type="similarity">
    <text evidence="3 16">Belongs to the dihydroorotate dehydrogenase family. Type 2 subfamily.</text>
</comment>
<dbReference type="GO" id="GO:0106430">
    <property type="term" value="F:dihydroorotate dehydrogenase (quinone) activity"/>
    <property type="evidence" value="ECO:0007669"/>
    <property type="project" value="UniProtKB-EC"/>
</dbReference>
<comment type="subcellular location">
    <subcellularLocation>
        <location evidence="1 16">Mitochondrion inner membrane</location>
        <topology evidence="1 16">Single-pass membrane protein</topology>
    </subcellularLocation>
</comment>
<name>A0AAD6JY41_9ROSI</name>
<dbReference type="GO" id="GO:0006207">
    <property type="term" value="P:'de novo' pyrimidine nucleobase biosynthetic process"/>
    <property type="evidence" value="ECO:0007669"/>
    <property type="project" value="InterPro"/>
</dbReference>
<dbReference type="FunFam" id="3.20.20.70:FF:000066">
    <property type="entry name" value="Dihydroorotate dehydrogenase (quinone), mitochondrial"/>
    <property type="match status" value="1"/>
</dbReference>
<dbReference type="EMBL" id="JAPFFJ010000013">
    <property type="protein sequence ID" value="KAJ6413466.1"/>
    <property type="molecule type" value="Genomic_DNA"/>
</dbReference>
<comment type="caution">
    <text evidence="20">The sequence shown here is derived from an EMBL/GenBank/DDBJ whole genome shotgun (WGS) entry which is preliminary data.</text>
</comment>
<evidence type="ECO:0000256" key="15">
    <source>
        <dbReference type="ARBA" id="ARBA00048639"/>
    </source>
</evidence>
<feature type="compositionally biased region" description="Pro residues" evidence="17">
    <location>
        <begin position="601"/>
        <end position="610"/>
    </location>
</feature>
<dbReference type="PANTHER" id="PTHR48109:SF4">
    <property type="entry name" value="DIHYDROOROTATE DEHYDROGENASE (QUINONE), MITOCHONDRIAL"/>
    <property type="match status" value="1"/>
</dbReference>
<evidence type="ECO:0000256" key="13">
    <source>
        <dbReference type="ARBA" id="ARBA00023128"/>
    </source>
</evidence>
<keyword evidence="21" id="KW-1185">Reference proteome</keyword>
<evidence type="ECO:0000256" key="16">
    <source>
        <dbReference type="RuleBase" id="RU361255"/>
    </source>
</evidence>
<protein>
    <recommendedName>
        <fullName evidence="5 16">Dihydroorotate dehydrogenase (quinone), mitochondrial</fullName>
        <shortName evidence="16">DHOdehase</shortName>
        <ecNumber evidence="4 16">1.3.5.2</ecNumber>
    </recommendedName>
</protein>
<dbReference type="InterPro" id="IPR050074">
    <property type="entry name" value="DHO_dehydrogenase"/>
</dbReference>
<dbReference type="InterPro" id="IPR013785">
    <property type="entry name" value="Aldolase_TIM"/>
</dbReference>
<evidence type="ECO:0000256" key="11">
    <source>
        <dbReference type="ARBA" id="ARBA00022989"/>
    </source>
</evidence>
<feature type="compositionally biased region" description="Polar residues" evidence="17">
    <location>
        <begin position="638"/>
        <end position="649"/>
    </location>
</feature>
<reference evidence="20 21" key="1">
    <citation type="journal article" date="2023" name="Int. J. Mol. Sci.">
        <title>De Novo Assembly and Annotation of 11 Diverse Shrub Willow (Salix) Genomes Reveals Novel Gene Organization in Sex-Linked Regions.</title>
        <authorList>
            <person name="Hyden B."/>
            <person name="Feng K."/>
            <person name="Yates T.B."/>
            <person name="Jawdy S."/>
            <person name="Cereghino C."/>
            <person name="Smart L.B."/>
            <person name="Muchero W."/>
        </authorList>
    </citation>
    <scope>NUCLEOTIDE SEQUENCE [LARGE SCALE GENOMIC DNA]</scope>
    <source>
        <tissue evidence="20">Shoot tip</tissue>
    </source>
</reference>
<evidence type="ECO:0000259" key="19">
    <source>
        <dbReference type="Pfam" id="PF21634"/>
    </source>
</evidence>
<feature type="region of interest" description="Disordered" evidence="17">
    <location>
        <begin position="588"/>
        <end position="784"/>
    </location>
</feature>
<dbReference type="NCBIfam" id="TIGR01036">
    <property type="entry name" value="pyrD_sub2"/>
    <property type="match status" value="1"/>
</dbReference>
<evidence type="ECO:0000259" key="18">
    <source>
        <dbReference type="Pfam" id="PF01180"/>
    </source>
</evidence>
<evidence type="ECO:0000256" key="8">
    <source>
        <dbReference type="ARBA" id="ARBA00022692"/>
    </source>
</evidence>
<keyword evidence="14 16" id="KW-0472">Membrane</keyword>
<dbReference type="InterPro" id="IPR049080">
    <property type="entry name" value="MOV-10-like_beta-barrel"/>
</dbReference>
<evidence type="ECO:0000256" key="5">
    <source>
        <dbReference type="ARBA" id="ARBA00017599"/>
    </source>
</evidence>
<feature type="compositionally biased region" description="Pro residues" evidence="17">
    <location>
        <begin position="745"/>
        <end position="755"/>
    </location>
</feature>
<evidence type="ECO:0000256" key="12">
    <source>
        <dbReference type="ARBA" id="ARBA00023002"/>
    </source>
</evidence>
<evidence type="ECO:0000256" key="17">
    <source>
        <dbReference type="SAM" id="MobiDB-lite"/>
    </source>
</evidence>
<feature type="compositionally biased region" description="Polar residues" evidence="17">
    <location>
        <begin position="689"/>
        <end position="700"/>
    </location>
</feature>
<dbReference type="PROSITE" id="PS00911">
    <property type="entry name" value="DHODEHASE_1"/>
    <property type="match status" value="1"/>
</dbReference>
<dbReference type="NCBIfam" id="NF003652">
    <property type="entry name" value="PRK05286.2-5"/>
    <property type="match status" value="1"/>
</dbReference>
<keyword evidence="11 16" id="KW-1133">Transmembrane helix</keyword>
<feature type="compositionally biased region" description="Polar residues" evidence="17">
    <location>
        <begin position="215"/>
        <end position="224"/>
    </location>
</feature>
<dbReference type="PANTHER" id="PTHR48109">
    <property type="entry name" value="DIHYDROOROTATE DEHYDROGENASE (QUINONE), MITOCHONDRIAL-RELATED"/>
    <property type="match status" value="1"/>
</dbReference>
<dbReference type="Gene3D" id="3.40.50.300">
    <property type="entry name" value="P-loop containing nucleotide triphosphate hydrolases"/>
    <property type="match status" value="1"/>
</dbReference>
<evidence type="ECO:0000256" key="10">
    <source>
        <dbReference type="ARBA" id="ARBA00022946"/>
    </source>
</evidence>
<evidence type="ECO:0000313" key="20">
    <source>
        <dbReference type="EMBL" id="KAJ6413466.1"/>
    </source>
</evidence>
<dbReference type="Pfam" id="PF01180">
    <property type="entry name" value="DHO_dh"/>
    <property type="match status" value="1"/>
</dbReference>
<keyword evidence="12 16" id="KW-0560">Oxidoreductase</keyword>
<dbReference type="InterPro" id="IPR005720">
    <property type="entry name" value="Dihydroorotate_DH_cat"/>
</dbReference>
<feature type="compositionally biased region" description="Low complexity" evidence="17">
    <location>
        <begin position="756"/>
        <end position="784"/>
    </location>
</feature>
<dbReference type="CDD" id="cd04738">
    <property type="entry name" value="DHOD_2_like"/>
    <property type="match status" value="1"/>
</dbReference>
<keyword evidence="10" id="KW-0809">Transit peptide</keyword>
<evidence type="ECO:0000256" key="1">
    <source>
        <dbReference type="ARBA" id="ARBA00004434"/>
    </source>
</evidence>
<evidence type="ECO:0000256" key="9">
    <source>
        <dbReference type="ARBA" id="ARBA00022792"/>
    </source>
</evidence>
<keyword evidence="8 16" id="KW-0812">Transmembrane</keyword>
<evidence type="ECO:0000256" key="7">
    <source>
        <dbReference type="ARBA" id="ARBA00022643"/>
    </source>
</evidence>
<dbReference type="InterPro" id="IPR005719">
    <property type="entry name" value="Dihydroorotate_DH_2"/>
</dbReference>
<comment type="pathway">
    <text evidence="2 16">Pyrimidine metabolism; UMP biosynthesis via de novo pathway; orotate from (S)-dihydroorotate (quinone route): step 1/1.</text>
</comment>
<evidence type="ECO:0000256" key="3">
    <source>
        <dbReference type="ARBA" id="ARBA00005359"/>
    </source>
</evidence>
<organism evidence="20 21">
    <name type="scientific">Salix udensis</name>
    <dbReference type="NCBI Taxonomy" id="889485"/>
    <lineage>
        <taxon>Eukaryota</taxon>
        <taxon>Viridiplantae</taxon>
        <taxon>Streptophyta</taxon>
        <taxon>Embryophyta</taxon>
        <taxon>Tracheophyta</taxon>
        <taxon>Spermatophyta</taxon>
        <taxon>Magnoliopsida</taxon>
        <taxon>eudicotyledons</taxon>
        <taxon>Gunneridae</taxon>
        <taxon>Pentapetalae</taxon>
        <taxon>rosids</taxon>
        <taxon>fabids</taxon>
        <taxon>Malpighiales</taxon>
        <taxon>Salicaceae</taxon>
        <taxon>Saliceae</taxon>
        <taxon>Salix</taxon>
    </lineage>
</organism>
<proteinExistence type="inferred from homology"/>
<evidence type="ECO:0000313" key="21">
    <source>
        <dbReference type="Proteomes" id="UP001162972"/>
    </source>
</evidence>
<dbReference type="GO" id="GO:0009220">
    <property type="term" value="P:pyrimidine ribonucleotide biosynthetic process"/>
    <property type="evidence" value="ECO:0007669"/>
    <property type="project" value="TreeGrafter"/>
</dbReference>
<dbReference type="SUPFAM" id="SSF51395">
    <property type="entry name" value="FMN-linked oxidoreductases"/>
    <property type="match status" value="1"/>
</dbReference>
<feature type="transmembrane region" description="Helical" evidence="16">
    <location>
        <begin position="50"/>
        <end position="68"/>
    </location>
</feature>
<dbReference type="Gene3D" id="3.20.20.70">
    <property type="entry name" value="Aldolase class I"/>
    <property type="match status" value="1"/>
</dbReference>
<feature type="domain" description="Dihydroorotate dehydrogenase catalytic" evidence="18">
    <location>
        <begin position="122"/>
        <end position="440"/>
    </location>
</feature>
<gene>
    <name evidence="20" type="ORF">OIU84_006296</name>
</gene>
<dbReference type="InterPro" id="IPR027417">
    <property type="entry name" value="P-loop_NTPase"/>
</dbReference>
<dbReference type="Pfam" id="PF21634">
    <property type="entry name" value="MOV-10_beta-barrel"/>
    <property type="match status" value="1"/>
</dbReference>
<keyword evidence="7 16" id="KW-0288">FMN</keyword>
<dbReference type="AlphaFoldDB" id="A0AAD6JY41"/>
<dbReference type="Proteomes" id="UP001162972">
    <property type="component" value="Chromosome 5"/>
</dbReference>
<evidence type="ECO:0000256" key="14">
    <source>
        <dbReference type="ARBA" id="ARBA00023136"/>
    </source>
</evidence>
<evidence type="ECO:0000256" key="6">
    <source>
        <dbReference type="ARBA" id="ARBA00022630"/>
    </source>
</evidence>
<keyword evidence="13 16" id="KW-0496">Mitochondrion</keyword>
<sequence length="1246" mass="136504">MASRASRRLLNDFLLRRVTSIPVSSVRHCSSSSSSKIAPKIPHFSKKGRLLTGATIGLVIAGGAYVSTVDEATFCGWLFNATTLVNPFFALLDAEFAHKLAVSAAARGWVPREKRPDPSILGLEVWGRKFSNPIGLAAGFDKNAEAIDGLLGLGFGFVEVGSVTPVPQVGNPKPRIFRLRQEGAIINRCGFNSEGIVAVAKRLGAQHGKRKLDETSSASSTLNNDFKHGGKAGPGILGVNLGKNKTSEDAASDYVQGVHSLSQYSDYLVINVSSPNTPGLRMLQGRKQLKDLVKKIQAARDEMQWGEEGPPPLLVKIAPDLSKEDLEDIAAVALALRLDGLIISNTTVLRPDSVKKYPVAEETGGLSGKPLLNLSTNILKEMFILTRGKIPLIGCGGVFSGEDAYKKIRAGATLVQLYTGFAYGGPALIPRIKAELAECLERDGFKSISEAVGADYRFVVVMKMKMVMAMKLLMGCLGLGSTSEAAPAALQRKALKQLQSFSVFGSVAKEVPPILWWNLSQNTVGTYIIEKRSINMSGCLEFLKCVLCCVEEREEEREEHLFDILHRSNNRTYAPIYSDDLPASSSAFTQSSPKLLSPCSNPAPPWPKPPVSSSDQSRFSRLPPTFLSRPSLFPPAPSTTSSKLSPQAITLSLPPPPAPSTTSSSDQSRFSRLPPTFLSRPSLFPPAPSTTSSKLSPQAITLSLPPPPAPSTTSSKLSPQAITLSLPPPPSTSSSKSSHKDPNPVFHPSPSPKPLPSFLKPTTSSSKPSPSRGPSSSSSKQLPSFKTTLSLASPNLIDGQTKVSYLSVQKGMSPIYAVPKNMEDLIKRDIVPQVLNEQLSPSIYKDYFAALLYAEDFYIEKWSEFQMEKITLKLQEAAIIKKSGRNKYFSKSHEKDDKTFVEFEIDSCRERRPFLLSRDFALARPSGQQTEPYQGVIYRVVRSTIVLVEFGKDFYLQHHPTRKYDVRFSFNRVCLKRAHQAIEAASDPSFKNFLFPGFAHRKSIPTSTPLHFFNHKLDVCQTSAVQEILSFQGSAPYVVKGPLCSQKDSQQLSRTGLVVQEAVLQIYHRSSKHRILICAPINRTCDALTQSLKNDIPESDMFRANAAFREIDGVPIDILTSCVYKKDCFGCPSIQELRKFRVILSTFVSSFRLHNEGIVAGHFSHIFLVDASSATEPETMVALANLAGENTAVIVTGASRNHPGWVRSDIAREKGLMTSYFERIRDSQPYRSLHPKFIKQLVDPES</sequence>
<comment type="cofactor">
    <cofactor evidence="16">
        <name>FMN</name>
        <dbReference type="ChEBI" id="CHEBI:58210"/>
    </cofactor>
    <text evidence="16">Binds 1 FMN per subunit.</text>
</comment>
<dbReference type="EC" id="1.3.5.2" evidence="4 16"/>